<feature type="region of interest" description="Disordered" evidence="1">
    <location>
        <begin position="1"/>
        <end position="64"/>
    </location>
</feature>
<name>A0ABD2ZHZ4_9GENT</name>
<dbReference type="AlphaFoldDB" id="A0ABD2ZHZ4"/>
<dbReference type="Proteomes" id="UP001630127">
    <property type="component" value="Unassembled WGS sequence"/>
</dbReference>
<evidence type="ECO:0000313" key="3">
    <source>
        <dbReference type="Proteomes" id="UP001630127"/>
    </source>
</evidence>
<proteinExistence type="predicted"/>
<evidence type="ECO:0000313" key="2">
    <source>
        <dbReference type="EMBL" id="KAL3518998.1"/>
    </source>
</evidence>
<evidence type="ECO:0000256" key="1">
    <source>
        <dbReference type="SAM" id="MobiDB-lite"/>
    </source>
</evidence>
<protein>
    <submittedName>
        <fullName evidence="2">Uncharacterized protein</fullName>
    </submittedName>
</protein>
<feature type="compositionally biased region" description="Polar residues" evidence="1">
    <location>
        <begin position="28"/>
        <end position="45"/>
    </location>
</feature>
<feature type="compositionally biased region" description="Basic and acidic residues" evidence="1">
    <location>
        <begin position="16"/>
        <end position="26"/>
    </location>
</feature>
<feature type="compositionally biased region" description="Basic and acidic residues" evidence="1">
    <location>
        <begin position="52"/>
        <end position="64"/>
    </location>
</feature>
<accession>A0ABD2ZHZ4</accession>
<keyword evidence="3" id="KW-1185">Reference proteome</keyword>
<comment type="caution">
    <text evidence="2">The sequence shown here is derived from an EMBL/GenBank/DDBJ whole genome shotgun (WGS) entry which is preliminary data.</text>
</comment>
<gene>
    <name evidence="2" type="ORF">ACH5RR_021587</name>
</gene>
<organism evidence="2 3">
    <name type="scientific">Cinchona calisaya</name>
    <dbReference type="NCBI Taxonomy" id="153742"/>
    <lineage>
        <taxon>Eukaryota</taxon>
        <taxon>Viridiplantae</taxon>
        <taxon>Streptophyta</taxon>
        <taxon>Embryophyta</taxon>
        <taxon>Tracheophyta</taxon>
        <taxon>Spermatophyta</taxon>
        <taxon>Magnoliopsida</taxon>
        <taxon>eudicotyledons</taxon>
        <taxon>Gunneridae</taxon>
        <taxon>Pentapetalae</taxon>
        <taxon>asterids</taxon>
        <taxon>lamiids</taxon>
        <taxon>Gentianales</taxon>
        <taxon>Rubiaceae</taxon>
        <taxon>Cinchonoideae</taxon>
        <taxon>Cinchoneae</taxon>
        <taxon>Cinchona</taxon>
    </lineage>
</organism>
<dbReference type="EMBL" id="JBJUIK010000009">
    <property type="protein sequence ID" value="KAL3518998.1"/>
    <property type="molecule type" value="Genomic_DNA"/>
</dbReference>
<reference evidence="2 3" key="1">
    <citation type="submission" date="2024-11" db="EMBL/GenBank/DDBJ databases">
        <title>A near-complete genome assembly of Cinchona calisaya.</title>
        <authorList>
            <person name="Lian D.C."/>
            <person name="Zhao X.W."/>
            <person name="Wei L."/>
        </authorList>
    </citation>
    <scope>NUCLEOTIDE SEQUENCE [LARGE SCALE GENOMIC DNA]</scope>
    <source>
        <tissue evidence="2">Nenye</tissue>
    </source>
</reference>
<feature type="compositionally biased region" description="Low complexity" evidence="1">
    <location>
        <begin position="1"/>
        <end position="15"/>
    </location>
</feature>
<sequence>MHKQEPINNIPIRPIENPRIDRREEDTGSNTQRVSNHRPQVIRTVSRQKSRSLHDRYPRPNMEHREETLKLPLLTLEEDIIAKFELQIQQLFS</sequence>